<dbReference type="AlphaFoldDB" id="A0AAD4FC11"/>
<name>A0AAD4FC11_9PLEO</name>
<keyword evidence="2" id="KW-1185">Reference proteome</keyword>
<proteinExistence type="predicted"/>
<gene>
    <name evidence="1" type="ORF">G6011_09743</name>
</gene>
<feature type="non-terminal residue" evidence="1">
    <location>
        <position position="47"/>
    </location>
</feature>
<accession>A0AAD4FC11</accession>
<reference evidence="1" key="1">
    <citation type="submission" date="2021-07" db="EMBL/GenBank/DDBJ databases">
        <title>Genome Resource of American Ginseng Black Spot Pathogen Alternaria panax.</title>
        <authorList>
            <person name="Qiu C."/>
            <person name="Wang W."/>
            <person name="Liu Z."/>
        </authorList>
    </citation>
    <scope>NUCLEOTIDE SEQUENCE</scope>
    <source>
        <strain evidence="1">BNCC115425</strain>
    </source>
</reference>
<protein>
    <submittedName>
        <fullName evidence="1">Uncharacterized protein</fullName>
    </submittedName>
</protein>
<comment type="caution">
    <text evidence="1">The sequence shown here is derived from an EMBL/GenBank/DDBJ whole genome shotgun (WGS) entry which is preliminary data.</text>
</comment>
<dbReference type="Proteomes" id="UP001199106">
    <property type="component" value="Unassembled WGS sequence"/>
</dbReference>
<dbReference type="EMBL" id="JAANER010000008">
    <property type="protein sequence ID" value="KAG9186635.1"/>
    <property type="molecule type" value="Genomic_DNA"/>
</dbReference>
<evidence type="ECO:0000313" key="2">
    <source>
        <dbReference type="Proteomes" id="UP001199106"/>
    </source>
</evidence>
<organism evidence="1 2">
    <name type="scientific">Alternaria panax</name>
    <dbReference type="NCBI Taxonomy" id="48097"/>
    <lineage>
        <taxon>Eukaryota</taxon>
        <taxon>Fungi</taxon>
        <taxon>Dikarya</taxon>
        <taxon>Ascomycota</taxon>
        <taxon>Pezizomycotina</taxon>
        <taxon>Dothideomycetes</taxon>
        <taxon>Pleosporomycetidae</taxon>
        <taxon>Pleosporales</taxon>
        <taxon>Pleosporineae</taxon>
        <taxon>Pleosporaceae</taxon>
        <taxon>Alternaria</taxon>
        <taxon>Alternaria sect. Panax</taxon>
    </lineage>
</organism>
<evidence type="ECO:0000313" key="1">
    <source>
        <dbReference type="EMBL" id="KAG9186635.1"/>
    </source>
</evidence>
<sequence>MSYVYKAWDASYYASQHASASGRLLSYAGFLETYYARPLALLLSTSL</sequence>